<dbReference type="Gene3D" id="3.40.50.1820">
    <property type="entry name" value="alpha/beta hydrolase"/>
    <property type="match status" value="1"/>
</dbReference>
<dbReference type="eggNOG" id="KOG1515">
    <property type="taxonomic scope" value="Eukaryota"/>
</dbReference>
<dbReference type="STRING" id="747525.W4KP51"/>
<dbReference type="GeneID" id="20678463"/>
<dbReference type="InterPro" id="IPR029058">
    <property type="entry name" value="AB_hydrolase_fold"/>
</dbReference>
<dbReference type="AlphaFoldDB" id="W4KP51"/>
<feature type="domain" description="Alpha/beta hydrolase fold-3" evidence="2">
    <location>
        <begin position="88"/>
        <end position="301"/>
    </location>
</feature>
<dbReference type="FunCoup" id="W4KP51">
    <property type="interactions" value="75"/>
</dbReference>
<evidence type="ECO:0000313" key="3">
    <source>
        <dbReference type="EMBL" id="ETW87170.1"/>
    </source>
</evidence>
<dbReference type="SUPFAM" id="SSF53474">
    <property type="entry name" value="alpha/beta-Hydrolases"/>
    <property type="match status" value="1"/>
</dbReference>
<dbReference type="PANTHER" id="PTHR48081">
    <property type="entry name" value="AB HYDROLASE SUPERFAMILY PROTEIN C4A8.06C"/>
    <property type="match status" value="1"/>
</dbReference>
<dbReference type="InterPro" id="IPR013094">
    <property type="entry name" value="AB_hydrolase_3"/>
</dbReference>
<gene>
    <name evidence="3" type="ORF">HETIRDRAFT_59173</name>
</gene>
<dbReference type="Pfam" id="PF07859">
    <property type="entry name" value="Abhydrolase_3"/>
    <property type="match status" value="1"/>
</dbReference>
<proteinExistence type="predicted"/>
<dbReference type="KEGG" id="hir:HETIRDRAFT_59173"/>
<accession>W4KP51</accession>
<dbReference type="HOGENOM" id="CLU_012494_6_2_1"/>
<sequence>MAQHFPLHPDILPRLDPEYVAFHNEHLITIVQPHERPWDPAIRNGPAVPGGSLPLKVGSTKDYSLSQCGVRIFTPEGEVPSAGWPVFIFFHGGGWTLGNINSENAFSTRMCKHAKCVVVSVDYRLAPENPYPAAVEDAVESLEWVRKDGKTVLGINPEQIAVGGSSSGGNLAAILAHKAALSTPPIPLVFQLLVVPVTDNTATEDGKAQPSWAENKNTAWLSPARMTWFKNNYLPNKEDWSKWDASPLFAPHELFQKSPPAWIGVAQLDVLRDEGIAYGEKLKENGVEVELAIYKGAPHPIMAMDGVLSIGKQLVSDAAVALAKAFGTA</sequence>
<name>W4KP51_HETIT</name>
<evidence type="ECO:0000313" key="4">
    <source>
        <dbReference type="Proteomes" id="UP000030671"/>
    </source>
</evidence>
<dbReference type="EMBL" id="KI925454">
    <property type="protein sequence ID" value="ETW87170.1"/>
    <property type="molecule type" value="Genomic_DNA"/>
</dbReference>
<dbReference type="OrthoDB" id="408631at2759"/>
<dbReference type="InParanoid" id="W4KP51"/>
<dbReference type="RefSeq" id="XP_009540397.1">
    <property type="nucleotide sequence ID" value="XM_009542102.1"/>
</dbReference>
<dbReference type="Proteomes" id="UP000030671">
    <property type="component" value="Unassembled WGS sequence"/>
</dbReference>
<dbReference type="PANTHER" id="PTHR48081:SF8">
    <property type="entry name" value="ALPHA_BETA HYDROLASE FOLD-3 DOMAIN-CONTAINING PROTEIN-RELATED"/>
    <property type="match status" value="1"/>
</dbReference>
<organism evidence="3 4">
    <name type="scientific">Heterobasidion irregulare (strain TC 32-1)</name>
    <dbReference type="NCBI Taxonomy" id="747525"/>
    <lineage>
        <taxon>Eukaryota</taxon>
        <taxon>Fungi</taxon>
        <taxon>Dikarya</taxon>
        <taxon>Basidiomycota</taxon>
        <taxon>Agaricomycotina</taxon>
        <taxon>Agaricomycetes</taxon>
        <taxon>Russulales</taxon>
        <taxon>Bondarzewiaceae</taxon>
        <taxon>Heterobasidion</taxon>
        <taxon>Heterobasidion annosum species complex</taxon>
    </lineage>
</organism>
<keyword evidence="1" id="KW-0378">Hydrolase</keyword>
<dbReference type="InterPro" id="IPR050300">
    <property type="entry name" value="GDXG_lipolytic_enzyme"/>
</dbReference>
<evidence type="ECO:0000256" key="1">
    <source>
        <dbReference type="ARBA" id="ARBA00022801"/>
    </source>
</evidence>
<protein>
    <submittedName>
        <fullName evidence="3">Esterase/lipase/thioesterase</fullName>
    </submittedName>
</protein>
<keyword evidence="4" id="KW-1185">Reference proteome</keyword>
<dbReference type="GO" id="GO:0016787">
    <property type="term" value="F:hydrolase activity"/>
    <property type="evidence" value="ECO:0007669"/>
    <property type="project" value="UniProtKB-KW"/>
</dbReference>
<reference evidence="3 4" key="1">
    <citation type="journal article" date="2012" name="New Phytol.">
        <title>Insight into trade-off between wood decay and parasitism from the genome of a fungal forest pathogen.</title>
        <authorList>
            <person name="Olson A."/>
            <person name="Aerts A."/>
            <person name="Asiegbu F."/>
            <person name="Belbahri L."/>
            <person name="Bouzid O."/>
            <person name="Broberg A."/>
            <person name="Canback B."/>
            <person name="Coutinho P.M."/>
            <person name="Cullen D."/>
            <person name="Dalman K."/>
            <person name="Deflorio G."/>
            <person name="van Diepen L.T."/>
            <person name="Dunand C."/>
            <person name="Duplessis S."/>
            <person name="Durling M."/>
            <person name="Gonthier P."/>
            <person name="Grimwood J."/>
            <person name="Fossdal C.G."/>
            <person name="Hansson D."/>
            <person name="Henrissat B."/>
            <person name="Hietala A."/>
            <person name="Himmelstrand K."/>
            <person name="Hoffmeister D."/>
            <person name="Hogberg N."/>
            <person name="James T.Y."/>
            <person name="Karlsson M."/>
            <person name="Kohler A."/>
            <person name="Kues U."/>
            <person name="Lee Y.H."/>
            <person name="Lin Y.C."/>
            <person name="Lind M."/>
            <person name="Lindquist E."/>
            <person name="Lombard V."/>
            <person name="Lucas S."/>
            <person name="Lunden K."/>
            <person name="Morin E."/>
            <person name="Murat C."/>
            <person name="Park J."/>
            <person name="Raffaello T."/>
            <person name="Rouze P."/>
            <person name="Salamov A."/>
            <person name="Schmutz J."/>
            <person name="Solheim H."/>
            <person name="Stahlberg J."/>
            <person name="Velez H."/>
            <person name="de Vries R.P."/>
            <person name="Wiebenga A."/>
            <person name="Woodward S."/>
            <person name="Yakovlev I."/>
            <person name="Garbelotto M."/>
            <person name="Martin F."/>
            <person name="Grigoriev I.V."/>
            <person name="Stenlid J."/>
        </authorList>
    </citation>
    <scope>NUCLEOTIDE SEQUENCE [LARGE SCALE GENOMIC DNA]</scope>
    <source>
        <strain evidence="3 4">TC 32-1</strain>
    </source>
</reference>
<evidence type="ECO:0000259" key="2">
    <source>
        <dbReference type="Pfam" id="PF07859"/>
    </source>
</evidence>